<reference evidence="10 11" key="1">
    <citation type="submission" date="2019-08" db="EMBL/GenBank/DDBJ databases">
        <title>Bacillus genomes from the desert of Cuatro Cienegas, Coahuila.</title>
        <authorList>
            <person name="Olmedo-Alvarez G."/>
        </authorList>
    </citation>
    <scope>NUCLEOTIDE SEQUENCE [LARGE SCALE GENOMIC DNA]</scope>
    <source>
        <strain evidence="10 11">CH446_14T</strain>
    </source>
</reference>
<evidence type="ECO:0000313" key="11">
    <source>
        <dbReference type="Proteomes" id="UP000322139"/>
    </source>
</evidence>
<keyword evidence="7" id="KW-0449">Lipoprotein</keyword>
<dbReference type="Proteomes" id="UP000322139">
    <property type="component" value="Unassembled WGS sequence"/>
</dbReference>
<dbReference type="Gene3D" id="6.20.190.10">
    <property type="entry name" value="Nutrient germinant receptor protein C, domain 1"/>
    <property type="match status" value="1"/>
</dbReference>
<sequence>MKISWKEFILWPAVIIGFFIVGKNVENSFLKNLAIVSAIGVEKEEDLYKVTIQVISPTASQKEATGDLGAVVYEQTGRTFSEAVRLASQKVSRYLFLDDTEVFIMDEELAKENGIKEAIDFLIMEPNVTSNLQVFISKGTKPGEILKIFTPIQKISARRIKEIARNIGSDLGTAVPVYPNKIKNYLLNQTTAQISIPYLQVEGDAGTGMKKANIEEFDPPAKIKIGGMAVFRNDKLEGFLDTEQSKILLLLEKKLERTLFEAGCPNGEKGFTSMNVSKYKPKFKPKVINGMPGFDISVKLDGEVIETSCSLDFTLPSNKEYEKVFTAELQKQIEELIEQSQEDNLDYIGFGKRLYTRKPQLWSEIEKKWESVYPDMRTNIEVEVVITEFGDVMKLR</sequence>
<evidence type="ECO:0000256" key="5">
    <source>
        <dbReference type="ARBA" id="ARBA00023136"/>
    </source>
</evidence>
<keyword evidence="3" id="KW-0309">Germination</keyword>
<dbReference type="RefSeq" id="WP_148973169.1">
    <property type="nucleotide sequence ID" value="NZ_JBNIKU010000005.1"/>
</dbReference>
<name>A0A5D4RLE0_9BACI</name>
<dbReference type="Gene3D" id="3.30.300.210">
    <property type="entry name" value="Nutrient germinant receptor protein C, domain 3"/>
    <property type="match status" value="1"/>
</dbReference>
<dbReference type="AlphaFoldDB" id="A0A5D4RLE0"/>
<organism evidence="10 11">
    <name type="scientific">Bacillus infantis</name>
    <dbReference type="NCBI Taxonomy" id="324767"/>
    <lineage>
        <taxon>Bacteria</taxon>
        <taxon>Bacillati</taxon>
        <taxon>Bacillota</taxon>
        <taxon>Bacilli</taxon>
        <taxon>Bacillales</taxon>
        <taxon>Bacillaceae</taxon>
        <taxon>Bacillus</taxon>
    </lineage>
</organism>
<evidence type="ECO:0000256" key="3">
    <source>
        <dbReference type="ARBA" id="ARBA00022544"/>
    </source>
</evidence>
<evidence type="ECO:0000256" key="4">
    <source>
        <dbReference type="ARBA" id="ARBA00022729"/>
    </source>
</evidence>
<feature type="domain" description="Spore germination protein N-terminal" evidence="9">
    <location>
        <begin position="30"/>
        <end position="200"/>
    </location>
</feature>
<comment type="subcellular location">
    <subcellularLocation>
        <location evidence="1">Membrane</location>
        <topology evidence="1">Lipid-anchor</topology>
    </subcellularLocation>
</comment>
<dbReference type="InterPro" id="IPR046953">
    <property type="entry name" value="Spore_GerAC-like_C"/>
</dbReference>
<dbReference type="EMBL" id="VTER01000001">
    <property type="protein sequence ID" value="TYS52193.1"/>
    <property type="molecule type" value="Genomic_DNA"/>
</dbReference>
<keyword evidence="5" id="KW-0472">Membrane</keyword>
<evidence type="ECO:0000259" key="8">
    <source>
        <dbReference type="Pfam" id="PF05504"/>
    </source>
</evidence>
<dbReference type="InterPro" id="IPR008844">
    <property type="entry name" value="Spore_GerAC-like"/>
</dbReference>
<dbReference type="PANTHER" id="PTHR35789:SF1">
    <property type="entry name" value="SPORE GERMINATION PROTEIN B3"/>
    <property type="match status" value="1"/>
</dbReference>
<evidence type="ECO:0000256" key="2">
    <source>
        <dbReference type="ARBA" id="ARBA00007886"/>
    </source>
</evidence>
<dbReference type="NCBIfam" id="TIGR02887">
    <property type="entry name" value="spore_ger_x_C"/>
    <property type="match status" value="1"/>
</dbReference>
<keyword evidence="4" id="KW-0732">Signal</keyword>
<evidence type="ECO:0000313" key="10">
    <source>
        <dbReference type="EMBL" id="TYS52193.1"/>
    </source>
</evidence>
<evidence type="ECO:0000256" key="7">
    <source>
        <dbReference type="ARBA" id="ARBA00023288"/>
    </source>
</evidence>
<dbReference type="InterPro" id="IPR057336">
    <property type="entry name" value="GerAC_N"/>
</dbReference>
<comment type="similarity">
    <text evidence="2">Belongs to the GerABKC lipoprotein family.</text>
</comment>
<protein>
    <submittedName>
        <fullName evidence="10">Ger(X)C family spore germination protein</fullName>
    </submittedName>
</protein>
<dbReference type="Pfam" id="PF05504">
    <property type="entry name" value="Spore_GerAC"/>
    <property type="match status" value="1"/>
</dbReference>
<dbReference type="GO" id="GO:0009847">
    <property type="term" value="P:spore germination"/>
    <property type="evidence" value="ECO:0007669"/>
    <property type="project" value="InterPro"/>
</dbReference>
<feature type="domain" description="Spore germination GerAC-like C-terminal" evidence="8">
    <location>
        <begin position="227"/>
        <end position="390"/>
    </location>
</feature>
<dbReference type="GO" id="GO:0016020">
    <property type="term" value="C:membrane"/>
    <property type="evidence" value="ECO:0007669"/>
    <property type="project" value="UniProtKB-SubCell"/>
</dbReference>
<evidence type="ECO:0000256" key="1">
    <source>
        <dbReference type="ARBA" id="ARBA00004635"/>
    </source>
</evidence>
<dbReference type="PANTHER" id="PTHR35789">
    <property type="entry name" value="SPORE GERMINATION PROTEIN B3"/>
    <property type="match status" value="1"/>
</dbReference>
<dbReference type="Pfam" id="PF25198">
    <property type="entry name" value="Spore_GerAC_N"/>
    <property type="match status" value="1"/>
</dbReference>
<dbReference type="InterPro" id="IPR038501">
    <property type="entry name" value="Spore_GerAC_C_sf"/>
</dbReference>
<keyword evidence="6" id="KW-0564">Palmitate</keyword>
<accession>A0A5D4RLE0</accession>
<comment type="caution">
    <text evidence="10">The sequence shown here is derived from an EMBL/GenBank/DDBJ whole genome shotgun (WGS) entry which is preliminary data.</text>
</comment>
<evidence type="ECO:0000256" key="6">
    <source>
        <dbReference type="ARBA" id="ARBA00023139"/>
    </source>
</evidence>
<proteinExistence type="inferred from homology"/>
<evidence type="ECO:0000259" key="9">
    <source>
        <dbReference type="Pfam" id="PF25198"/>
    </source>
</evidence>
<gene>
    <name evidence="10" type="ORF">FZD51_01785</name>
</gene>